<comment type="caution">
    <text evidence="2">The sequence shown here is derived from an EMBL/GenBank/DDBJ whole genome shotgun (WGS) entry which is preliminary data.</text>
</comment>
<dbReference type="OrthoDB" id="4222483at2"/>
<keyword evidence="3" id="KW-1185">Reference proteome</keyword>
<sequence length="133" mass="14927">MDISSPGIARNNKKTPRCERHDALLQPEERTEFAARFPAGHQAQMALLLAHYAGNASLVAALLGTGVRTVRRHCRGWPPPPGLRLRRALRRRVVDLVCPRCLSDRAVEQARQANREARRATRRLPRDPGGVDR</sequence>
<evidence type="ECO:0000313" key="3">
    <source>
        <dbReference type="Proteomes" id="UP000175971"/>
    </source>
</evidence>
<proteinExistence type="predicted"/>
<name>A0A1E7LTT9_9ACTN</name>
<reference evidence="2 3" key="1">
    <citation type="journal article" date="2016" name="Front. Microbiol.">
        <title>Comparative Genomics Analysis of Streptomyces Species Reveals Their Adaptation to the Marine Environment and Their Diversity at the Genomic Level.</title>
        <authorList>
            <person name="Tian X."/>
            <person name="Zhang Z."/>
            <person name="Yang T."/>
            <person name="Chen M."/>
            <person name="Li J."/>
            <person name="Chen F."/>
            <person name="Yang J."/>
            <person name="Li W."/>
            <person name="Zhang B."/>
            <person name="Zhang Z."/>
            <person name="Wu J."/>
            <person name="Zhang C."/>
            <person name="Long L."/>
            <person name="Xiao J."/>
        </authorList>
    </citation>
    <scope>NUCLEOTIDE SEQUENCE [LARGE SCALE GENOMIC DNA]</scope>
    <source>
        <strain evidence="2 3">SCSIO M10372</strain>
    </source>
</reference>
<protein>
    <submittedName>
        <fullName evidence="2">Uncharacterized protein</fullName>
    </submittedName>
</protein>
<evidence type="ECO:0000256" key="1">
    <source>
        <dbReference type="SAM" id="MobiDB-lite"/>
    </source>
</evidence>
<feature type="region of interest" description="Disordered" evidence="1">
    <location>
        <begin position="113"/>
        <end position="133"/>
    </location>
</feature>
<dbReference type="RefSeq" id="WP_070201823.1">
    <property type="nucleotide sequence ID" value="NZ_LJGZ01000086.1"/>
</dbReference>
<organism evidence="2 3">
    <name type="scientific">Streptomyces nanshensis</name>
    <dbReference type="NCBI Taxonomy" id="518642"/>
    <lineage>
        <taxon>Bacteria</taxon>
        <taxon>Bacillati</taxon>
        <taxon>Actinomycetota</taxon>
        <taxon>Actinomycetes</taxon>
        <taxon>Kitasatosporales</taxon>
        <taxon>Streptomycetaceae</taxon>
        <taxon>Streptomyces</taxon>
    </lineage>
</organism>
<evidence type="ECO:0000313" key="2">
    <source>
        <dbReference type="EMBL" id="OEV19343.1"/>
    </source>
</evidence>
<dbReference type="EMBL" id="LJGZ01000086">
    <property type="protein sequence ID" value="OEV19343.1"/>
    <property type="molecule type" value="Genomic_DNA"/>
</dbReference>
<gene>
    <name evidence="2" type="ORF">AN221_17625</name>
</gene>
<dbReference type="AlphaFoldDB" id="A0A1E7LTT9"/>
<dbReference type="Proteomes" id="UP000175971">
    <property type="component" value="Unassembled WGS sequence"/>
</dbReference>
<accession>A0A1E7LTT9</accession>